<name>A0ABV8QX27_9BACT</name>
<dbReference type="InterPro" id="IPR034660">
    <property type="entry name" value="DinB/YfiT-like"/>
</dbReference>
<dbReference type="EMBL" id="JBHSCZ010000003">
    <property type="protein sequence ID" value="MFC4263599.1"/>
    <property type="molecule type" value="Genomic_DNA"/>
</dbReference>
<comment type="caution">
    <text evidence="2">The sequence shown here is derived from an EMBL/GenBank/DDBJ whole genome shotgun (WGS) entry which is preliminary data.</text>
</comment>
<organism evidence="2 3">
    <name type="scientific">Ferruginibacter yonginensis</name>
    <dbReference type="NCBI Taxonomy" id="1310416"/>
    <lineage>
        <taxon>Bacteria</taxon>
        <taxon>Pseudomonadati</taxon>
        <taxon>Bacteroidota</taxon>
        <taxon>Chitinophagia</taxon>
        <taxon>Chitinophagales</taxon>
        <taxon>Chitinophagaceae</taxon>
        <taxon>Ferruginibacter</taxon>
    </lineage>
</organism>
<accession>A0ABV8QX27</accession>
<protein>
    <submittedName>
        <fullName evidence="2">DinB family protein</fullName>
    </submittedName>
</protein>
<dbReference type="RefSeq" id="WP_379710400.1">
    <property type="nucleotide sequence ID" value="NZ_JBHSCZ010000003.1"/>
</dbReference>
<dbReference type="Proteomes" id="UP001595907">
    <property type="component" value="Unassembled WGS sequence"/>
</dbReference>
<evidence type="ECO:0000313" key="3">
    <source>
        <dbReference type="Proteomes" id="UP001595907"/>
    </source>
</evidence>
<gene>
    <name evidence="2" type="ORF">ACFOWM_11960</name>
</gene>
<dbReference type="InterPro" id="IPR024775">
    <property type="entry name" value="DinB-like"/>
</dbReference>
<proteinExistence type="predicted"/>
<sequence length="175" mass="19817">MMNNPLEVWQRGPIAEVPALLQPVAHALLQAREELKELFINFDDAWLWKRPANVASPAFHLQHLAGVLDRVFTYAKGLPLSDEQFQQLYDEDIAPQAGVTTMLLLERFYKQVDLAIAQLKQTDIDTLTEARGVGRQQLPSTVIGLLVHGAEHTMRHLGQLRVTVKIIEHQKNNIN</sequence>
<keyword evidence="3" id="KW-1185">Reference proteome</keyword>
<evidence type="ECO:0000313" key="2">
    <source>
        <dbReference type="EMBL" id="MFC4263599.1"/>
    </source>
</evidence>
<feature type="domain" description="DinB-like" evidence="1">
    <location>
        <begin position="28"/>
        <end position="160"/>
    </location>
</feature>
<dbReference type="Gene3D" id="1.20.120.450">
    <property type="entry name" value="dinb family like domain"/>
    <property type="match status" value="1"/>
</dbReference>
<dbReference type="Pfam" id="PF12867">
    <property type="entry name" value="DinB_2"/>
    <property type="match status" value="1"/>
</dbReference>
<evidence type="ECO:0000259" key="1">
    <source>
        <dbReference type="Pfam" id="PF12867"/>
    </source>
</evidence>
<reference evidence="3" key="1">
    <citation type="journal article" date="2019" name="Int. J. Syst. Evol. Microbiol.">
        <title>The Global Catalogue of Microorganisms (GCM) 10K type strain sequencing project: providing services to taxonomists for standard genome sequencing and annotation.</title>
        <authorList>
            <consortium name="The Broad Institute Genomics Platform"/>
            <consortium name="The Broad Institute Genome Sequencing Center for Infectious Disease"/>
            <person name="Wu L."/>
            <person name="Ma J."/>
        </authorList>
    </citation>
    <scope>NUCLEOTIDE SEQUENCE [LARGE SCALE GENOMIC DNA]</scope>
    <source>
        <strain evidence="3">CECT 8289</strain>
    </source>
</reference>
<dbReference type="SUPFAM" id="SSF109854">
    <property type="entry name" value="DinB/YfiT-like putative metalloenzymes"/>
    <property type="match status" value="1"/>
</dbReference>